<comment type="pathway">
    <text evidence="1 8">Lipid metabolism; fatty acid biosynthesis.</text>
</comment>
<comment type="function">
    <text evidence="8">This protein is a component of the acetyl coenzyme A carboxylase complex; first, biotin carboxylase catalyzes the carboxylation of the carrier protein and then the transcarboxylase transfers the carboxyl group to form malonyl-CoA.</text>
</comment>
<evidence type="ECO:0000313" key="11">
    <source>
        <dbReference type="Proteomes" id="UP000319353"/>
    </source>
</evidence>
<evidence type="ECO:0000256" key="7">
    <source>
        <dbReference type="ARBA" id="ARBA00023267"/>
    </source>
</evidence>
<reference evidence="10 11" key="1">
    <citation type="journal article" date="2019" name="Nat. Microbiol.">
        <title>Mediterranean grassland soil C-N compound turnover is dependent on rainfall and depth, and is mediated by genomically divergent microorganisms.</title>
        <authorList>
            <person name="Diamond S."/>
            <person name="Andeer P.F."/>
            <person name="Li Z."/>
            <person name="Crits-Christoph A."/>
            <person name="Burstein D."/>
            <person name="Anantharaman K."/>
            <person name="Lane K.R."/>
            <person name="Thomas B.C."/>
            <person name="Pan C."/>
            <person name="Northen T.R."/>
            <person name="Banfield J.F."/>
        </authorList>
    </citation>
    <scope>NUCLEOTIDE SEQUENCE [LARGE SCALE GENOMIC DNA]</scope>
    <source>
        <strain evidence="10">NP_4</strain>
    </source>
</reference>
<dbReference type="InterPro" id="IPR011053">
    <property type="entry name" value="Single_hybrid_motif"/>
</dbReference>
<evidence type="ECO:0000256" key="5">
    <source>
        <dbReference type="ARBA" id="ARBA00023098"/>
    </source>
</evidence>
<dbReference type="EMBL" id="VBAL01000063">
    <property type="protein sequence ID" value="TMJ03133.1"/>
    <property type="molecule type" value="Genomic_DNA"/>
</dbReference>
<dbReference type="InterPro" id="IPR000089">
    <property type="entry name" value="Biotin_lipoyl"/>
</dbReference>
<evidence type="ECO:0000256" key="8">
    <source>
        <dbReference type="RuleBase" id="RU364072"/>
    </source>
</evidence>
<dbReference type="PANTHER" id="PTHR45266">
    <property type="entry name" value="OXALOACETATE DECARBOXYLASE ALPHA CHAIN"/>
    <property type="match status" value="1"/>
</dbReference>
<dbReference type="UniPathway" id="UPA00094"/>
<proteinExistence type="predicted"/>
<dbReference type="CDD" id="cd06850">
    <property type="entry name" value="biotinyl_domain"/>
    <property type="match status" value="1"/>
</dbReference>
<feature type="domain" description="Lipoyl-binding" evidence="9">
    <location>
        <begin position="81"/>
        <end position="157"/>
    </location>
</feature>
<dbReference type="Proteomes" id="UP000319353">
    <property type="component" value="Unassembled WGS sequence"/>
</dbReference>
<accession>A0A537L563</accession>
<keyword evidence="5 8" id="KW-0443">Lipid metabolism</keyword>
<evidence type="ECO:0000256" key="6">
    <source>
        <dbReference type="ARBA" id="ARBA00023160"/>
    </source>
</evidence>
<dbReference type="InterPro" id="IPR001249">
    <property type="entry name" value="AcCoA_biotinCC"/>
</dbReference>
<evidence type="ECO:0000256" key="3">
    <source>
        <dbReference type="ARBA" id="ARBA00022516"/>
    </source>
</evidence>
<sequence length="161" mass="16966">MTEQKLDLDQIRAVIRIASESPDVAELEVESPTLKISVKKVSGGVRAVVSQHAGNPVAVHSPPAHPAPAAPAVPAASGDHLVPVTAPMVGTFFRAAKPDAPPFVSEGDMVETGQTVCIIEAMKLFNEIQSEVRGRIVRILVENASPVEYGQSLMLVDTTAP</sequence>
<evidence type="ECO:0000256" key="1">
    <source>
        <dbReference type="ARBA" id="ARBA00005194"/>
    </source>
</evidence>
<dbReference type="GO" id="GO:0006633">
    <property type="term" value="P:fatty acid biosynthetic process"/>
    <property type="evidence" value="ECO:0007669"/>
    <property type="project" value="UniProtKB-UniPathway"/>
</dbReference>
<keyword evidence="3 8" id="KW-0444">Lipid biosynthesis</keyword>
<dbReference type="PRINTS" id="PR01071">
    <property type="entry name" value="ACOABIOTINCC"/>
</dbReference>
<evidence type="ECO:0000256" key="4">
    <source>
        <dbReference type="ARBA" id="ARBA00022832"/>
    </source>
</evidence>
<keyword evidence="4 8" id="KW-0276">Fatty acid metabolism</keyword>
<dbReference type="Pfam" id="PF00364">
    <property type="entry name" value="Biotin_lipoyl"/>
    <property type="match status" value="1"/>
</dbReference>
<evidence type="ECO:0000313" key="10">
    <source>
        <dbReference type="EMBL" id="TMJ03133.1"/>
    </source>
</evidence>
<dbReference type="PANTHER" id="PTHR45266:SF3">
    <property type="entry name" value="OXALOACETATE DECARBOXYLASE ALPHA CHAIN"/>
    <property type="match status" value="1"/>
</dbReference>
<dbReference type="GO" id="GO:0009317">
    <property type="term" value="C:acetyl-CoA carboxylase complex"/>
    <property type="evidence" value="ECO:0007669"/>
    <property type="project" value="InterPro"/>
</dbReference>
<protein>
    <recommendedName>
        <fullName evidence="2 8">Biotin carboxyl carrier protein of acetyl-CoA carboxylase</fullName>
    </recommendedName>
</protein>
<comment type="caution">
    <text evidence="10">The sequence shown here is derived from an EMBL/GenBank/DDBJ whole genome shotgun (WGS) entry which is preliminary data.</text>
</comment>
<dbReference type="InterPro" id="IPR050709">
    <property type="entry name" value="Biotin_Carboxyl_Carrier/Decarb"/>
</dbReference>
<dbReference type="SUPFAM" id="SSF51230">
    <property type="entry name" value="Single hybrid motif"/>
    <property type="match status" value="1"/>
</dbReference>
<evidence type="ECO:0000259" key="9">
    <source>
        <dbReference type="PROSITE" id="PS50968"/>
    </source>
</evidence>
<keyword evidence="7 8" id="KW-0092">Biotin</keyword>
<dbReference type="GO" id="GO:0003989">
    <property type="term" value="F:acetyl-CoA carboxylase activity"/>
    <property type="evidence" value="ECO:0007669"/>
    <property type="project" value="InterPro"/>
</dbReference>
<evidence type="ECO:0000256" key="2">
    <source>
        <dbReference type="ARBA" id="ARBA00017562"/>
    </source>
</evidence>
<name>A0A537L563_9BACT</name>
<dbReference type="PROSITE" id="PS50968">
    <property type="entry name" value="BIOTINYL_LIPOYL"/>
    <property type="match status" value="1"/>
</dbReference>
<dbReference type="Gene3D" id="2.40.50.100">
    <property type="match status" value="1"/>
</dbReference>
<dbReference type="InterPro" id="IPR001882">
    <property type="entry name" value="Biotin_BS"/>
</dbReference>
<dbReference type="AlphaFoldDB" id="A0A537L563"/>
<keyword evidence="6 8" id="KW-0275">Fatty acid biosynthesis</keyword>
<gene>
    <name evidence="10" type="primary">accB</name>
    <name evidence="10" type="ORF">E6H01_05650</name>
</gene>
<dbReference type="NCBIfam" id="TIGR00531">
    <property type="entry name" value="BCCP"/>
    <property type="match status" value="1"/>
</dbReference>
<organism evidence="10 11">
    <name type="scientific">Candidatus Segetimicrobium genomatis</name>
    <dbReference type="NCBI Taxonomy" id="2569760"/>
    <lineage>
        <taxon>Bacteria</taxon>
        <taxon>Bacillati</taxon>
        <taxon>Candidatus Sysuimicrobiota</taxon>
        <taxon>Candidatus Sysuimicrobiia</taxon>
        <taxon>Candidatus Sysuimicrobiales</taxon>
        <taxon>Candidatus Segetimicrobiaceae</taxon>
        <taxon>Candidatus Segetimicrobium</taxon>
    </lineage>
</organism>
<dbReference type="PROSITE" id="PS00188">
    <property type="entry name" value="BIOTIN"/>
    <property type="match status" value="1"/>
</dbReference>